<dbReference type="AlphaFoldDB" id="A0A1I2F366"/>
<dbReference type="PROSITE" id="PS01124">
    <property type="entry name" value="HTH_ARAC_FAMILY_2"/>
    <property type="match status" value="1"/>
</dbReference>
<keyword evidence="2" id="KW-0238">DNA-binding</keyword>
<evidence type="ECO:0000313" key="6">
    <source>
        <dbReference type="Proteomes" id="UP000198977"/>
    </source>
</evidence>
<evidence type="ECO:0000313" key="5">
    <source>
        <dbReference type="EMBL" id="SFE99625.1"/>
    </source>
</evidence>
<evidence type="ECO:0000256" key="2">
    <source>
        <dbReference type="ARBA" id="ARBA00023125"/>
    </source>
</evidence>
<dbReference type="Pfam" id="PF12833">
    <property type="entry name" value="HTH_18"/>
    <property type="match status" value="1"/>
</dbReference>
<dbReference type="EMBL" id="FOMW01000014">
    <property type="protein sequence ID" value="SFE99625.1"/>
    <property type="molecule type" value="Genomic_DNA"/>
</dbReference>
<name>A0A1I2F366_9RHOB</name>
<dbReference type="InterPro" id="IPR002818">
    <property type="entry name" value="DJ-1/PfpI"/>
</dbReference>
<dbReference type="InterPro" id="IPR029062">
    <property type="entry name" value="Class_I_gatase-like"/>
</dbReference>
<dbReference type="Pfam" id="PF01965">
    <property type="entry name" value="DJ-1_PfpI"/>
    <property type="match status" value="1"/>
</dbReference>
<dbReference type="SMART" id="SM00342">
    <property type="entry name" value="HTH_ARAC"/>
    <property type="match status" value="1"/>
</dbReference>
<proteinExistence type="predicted"/>
<dbReference type="InterPro" id="IPR018060">
    <property type="entry name" value="HTH_AraC"/>
</dbReference>
<accession>A0A1I2F366</accession>
<dbReference type="Gene3D" id="1.10.10.60">
    <property type="entry name" value="Homeodomain-like"/>
    <property type="match status" value="1"/>
</dbReference>
<keyword evidence="6" id="KW-1185">Reference proteome</keyword>
<dbReference type="InterPro" id="IPR009057">
    <property type="entry name" value="Homeodomain-like_sf"/>
</dbReference>
<dbReference type="GO" id="GO:0003700">
    <property type="term" value="F:DNA-binding transcription factor activity"/>
    <property type="evidence" value="ECO:0007669"/>
    <property type="project" value="InterPro"/>
</dbReference>
<dbReference type="Gene3D" id="3.40.50.880">
    <property type="match status" value="1"/>
</dbReference>
<dbReference type="PANTHER" id="PTHR43130:SF3">
    <property type="entry name" value="HTH-TYPE TRANSCRIPTIONAL REGULATOR RV1931C"/>
    <property type="match status" value="1"/>
</dbReference>
<protein>
    <submittedName>
        <fullName evidence="5">Transcriptional regulator, AraC family with amidase-like domain</fullName>
    </submittedName>
</protein>
<feature type="domain" description="HTH araC/xylS-type" evidence="4">
    <location>
        <begin position="225"/>
        <end position="323"/>
    </location>
</feature>
<dbReference type="SUPFAM" id="SSF52317">
    <property type="entry name" value="Class I glutamine amidotransferase-like"/>
    <property type="match status" value="1"/>
</dbReference>
<gene>
    <name evidence="5" type="ORF">SAMN04488523_11462</name>
</gene>
<evidence type="ECO:0000259" key="4">
    <source>
        <dbReference type="PROSITE" id="PS01124"/>
    </source>
</evidence>
<keyword evidence="1" id="KW-0805">Transcription regulation</keyword>
<organism evidence="5 6">
    <name type="scientific">Sulfitobacter brevis</name>
    <dbReference type="NCBI Taxonomy" id="74348"/>
    <lineage>
        <taxon>Bacteria</taxon>
        <taxon>Pseudomonadati</taxon>
        <taxon>Pseudomonadota</taxon>
        <taxon>Alphaproteobacteria</taxon>
        <taxon>Rhodobacterales</taxon>
        <taxon>Roseobacteraceae</taxon>
        <taxon>Sulfitobacter</taxon>
    </lineage>
</organism>
<dbReference type="InterPro" id="IPR020449">
    <property type="entry name" value="Tscrpt_reg_AraC-type_HTH"/>
</dbReference>
<dbReference type="STRING" id="74348.SAMN04488523_11462"/>
<dbReference type="GO" id="GO:0043565">
    <property type="term" value="F:sequence-specific DNA binding"/>
    <property type="evidence" value="ECO:0007669"/>
    <property type="project" value="InterPro"/>
</dbReference>
<dbReference type="Proteomes" id="UP000198977">
    <property type="component" value="Unassembled WGS sequence"/>
</dbReference>
<dbReference type="OrthoDB" id="9793400at2"/>
<dbReference type="PANTHER" id="PTHR43130">
    <property type="entry name" value="ARAC-FAMILY TRANSCRIPTIONAL REGULATOR"/>
    <property type="match status" value="1"/>
</dbReference>
<dbReference type="CDD" id="cd03136">
    <property type="entry name" value="GATase1_AraC_ArgR_like"/>
    <property type="match status" value="1"/>
</dbReference>
<evidence type="ECO:0000256" key="3">
    <source>
        <dbReference type="ARBA" id="ARBA00023163"/>
    </source>
</evidence>
<evidence type="ECO:0000256" key="1">
    <source>
        <dbReference type="ARBA" id="ARBA00023015"/>
    </source>
</evidence>
<dbReference type="PRINTS" id="PR00032">
    <property type="entry name" value="HTHARAC"/>
</dbReference>
<dbReference type="InterPro" id="IPR052158">
    <property type="entry name" value="INH-QAR"/>
</dbReference>
<sequence length="357" mass="40071">MQIDIASPTKRAPTHAIFVVVPRFNLTTMITMIETMRIANYLSSEVVFSWDIVSFDGPRISASNGMNTQVNHDITATHPADFVFVLGSWGTEVYDNRRLTSWLRKEARAGRRIAAVELGCYVVARAGLLDGKMATTHFSWLSGFRESFPQVEAIEQVYTIDGKIMTCSGGLAGVDLMLHLIDEVLGSGMSGEVSDQMLYPAIRTATTEQRRTMGRSKEEMLPLVRRAMSIIEQNIEEPLSIPEIAEILDVSQRQLERQFSRHVGCTVVQFGLLRRVENARILLISTQMSVREIATASGFNTLSHFSYSFGKLFGRRPSEYREAWPENEPAPSWTGTLSDFVDALERKRQQKLGGKKL</sequence>
<dbReference type="SUPFAM" id="SSF46689">
    <property type="entry name" value="Homeodomain-like"/>
    <property type="match status" value="2"/>
</dbReference>
<keyword evidence="3" id="KW-0804">Transcription</keyword>
<dbReference type="RefSeq" id="WP_093925044.1">
    <property type="nucleotide sequence ID" value="NZ_FOMW01000014.1"/>
</dbReference>
<reference evidence="5 6" key="1">
    <citation type="submission" date="2016-10" db="EMBL/GenBank/DDBJ databases">
        <authorList>
            <person name="de Groot N.N."/>
        </authorList>
    </citation>
    <scope>NUCLEOTIDE SEQUENCE [LARGE SCALE GENOMIC DNA]</scope>
    <source>
        <strain evidence="5 6">DSM 11443</strain>
    </source>
</reference>